<evidence type="ECO:0008006" key="6">
    <source>
        <dbReference type="Google" id="ProtNLM"/>
    </source>
</evidence>
<dbReference type="GO" id="GO:0000160">
    <property type="term" value="P:phosphorelay signal transduction system"/>
    <property type="evidence" value="ECO:0007669"/>
    <property type="project" value="InterPro"/>
</dbReference>
<dbReference type="Gene3D" id="3.40.50.2300">
    <property type="match status" value="1"/>
</dbReference>
<dbReference type="SUPFAM" id="SSF52172">
    <property type="entry name" value="CheY-like"/>
    <property type="match status" value="1"/>
</dbReference>
<dbReference type="PANTHER" id="PTHR45138">
    <property type="entry name" value="REGULATORY COMPONENTS OF SENSORY TRANSDUCTION SYSTEM"/>
    <property type="match status" value="1"/>
</dbReference>
<evidence type="ECO:0000259" key="2">
    <source>
        <dbReference type="PROSITE" id="PS50110"/>
    </source>
</evidence>
<dbReference type="Gene3D" id="3.30.70.270">
    <property type="match status" value="1"/>
</dbReference>
<dbReference type="Proteomes" id="UP000034166">
    <property type="component" value="Unassembled WGS sequence"/>
</dbReference>
<comment type="caution">
    <text evidence="1">Lacks conserved residue(s) required for the propagation of feature annotation.</text>
</comment>
<dbReference type="InterPro" id="IPR001789">
    <property type="entry name" value="Sig_transdc_resp-reg_receiver"/>
</dbReference>
<dbReference type="PROSITE" id="PS50110">
    <property type="entry name" value="RESPONSE_REGULATORY"/>
    <property type="match status" value="2"/>
</dbReference>
<dbReference type="OrthoDB" id="9759607at2"/>
<accession>A0A0M2SVR4</accession>
<dbReference type="GO" id="GO:0005886">
    <property type="term" value="C:plasma membrane"/>
    <property type="evidence" value="ECO:0007669"/>
    <property type="project" value="TreeGrafter"/>
</dbReference>
<dbReference type="SUPFAM" id="SSF55073">
    <property type="entry name" value="Nucleotide cyclase"/>
    <property type="match status" value="1"/>
</dbReference>
<dbReference type="PROSITE" id="PS50887">
    <property type="entry name" value="GGDEF"/>
    <property type="match status" value="1"/>
</dbReference>
<feature type="domain" description="Response regulatory" evidence="2">
    <location>
        <begin position="222"/>
        <end position="345"/>
    </location>
</feature>
<dbReference type="InterPro" id="IPR011006">
    <property type="entry name" value="CheY-like_superfamily"/>
</dbReference>
<dbReference type="SMART" id="SM00448">
    <property type="entry name" value="REC"/>
    <property type="match status" value="1"/>
</dbReference>
<dbReference type="GO" id="GO:0043709">
    <property type="term" value="P:cell adhesion involved in single-species biofilm formation"/>
    <property type="evidence" value="ECO:0007669"/>
    <property type="project" value="TreeGrafter"/>
</dbReference>
<dbReference type="GO" id="GO:0052621">
    <property type="term" value="F:diguanylate cyclase activity"/>
    <property type="evidence" value="ECO:0007669"/>
    <property type="project" value="TreeGrafter"/>
</dbReference>
<dbReference type="NCBIfam" id="TIGR00254">
    <property type="entry name" value="GGDEF"/>
    <property type="match status" value="1"/>
</dbReference>
<evidence type="ECO:0000256" key="1">
    <source>
        <dbReference type="PROSITE-ProRule" id="PRU00169"/>
    </source>
</evidence>
<evidence type="ECO:0000313" key="4">
    <source>
        <dbReference type="EMBL" id="KKK36725.1"/>
    </source>
</evidence>
<sequence>MMSGHNGSEQRMEVFRSADAFMNKPINMEELVIRLKRVTAKRNRMLELILTDSLTGAFNHRYALGEIRRRLELQRDNQESFCVGGININGFQAINEQHGYPKGDQLLRQLYNYIQEQIKPYDVIVRSEADSFLILFSHAALQEAKRVLEKLIDGFPEMVREKVGKEIEATVSASLIEINHPDVSPKECIRKLDSTLHGGTENKTGQLHVIKWGEQVRKKIVRLAVIDDDPIICGMLEAQLSDIGGNDFETDLRTYGNGELFFADPWHNEHDQYLLILDGVMPRMDGLEVIKRLRSSADKRKYTIMMLTNRRGEQDVATAIQQGADDYLKKPFGMEELRARIKRLIRGNS</sequence>
<dbReference type="InterPro" id="IPR029787">
    <property type="entry name" value="Nucleotide_cyclase"/>
</dbReference>
<feature type="domain" description="GGDEF" evidence="3">
    <location>
        <begin position="79"/>
        <end position="214"/>
    </location>
</feature>
<keyword evidence="1" id="KW-0597">Phosphoprotein</keyword>
<dbReference type="EMBL" id="LAYY01000024">
    <property type="protein sequence ID" value="KKK36725.1"/>
    <property type="molecule type" value="Genomic_DNA"/>
</dbReference>
<dbReference type="Pfam" id="PF00990">
    <property type="entry name" value="GGDEF"/>
    <property type="match status" value="1"/>
</dbReference>
<dbReference type="InterPro" id="IPR043128">
    <property type="entry name" value="Rev_trsase/Diguanyl_cyclase"/>
</dbReference>
<organism evidence="4 5">
    <name type="scientific">Mesobacillus campisalis</name>
    <dbReference type="NCBI Taxonomy" id="1408103"/>
    <lineage>
        <taxon>Bacteria</taxon>
        <taxon>Bacillati</taxon>
        <taxon>Bacillota</taxon>
        <taxon>Bacilli</taxon>
        <taxon>Bacillales</taxon>
        <taxon>Bacillaceae</taxon>
        <taxon>Mesobacillus</taxon>
    </lineage>
</organism>
<gene>
    <name evidence="4" type="ORF">WQ57_17860</name>
</gene>
<name>A0A0M2SVR4_9BACI</name>
<dbReference type="PATRIC" id="fig|1408103.3.peg.3962"/>
<comment type="caution">
    <text evidence="4">The sequence shown here is derived from an EMBL/GenBank/DDBJ whole genome shotgun (WGS) entry which is preliminary data.</text>
</comment>
<feature type="modified residue" description="4-aspartylphosphate" evidence="1">
    <location>
        <position position="278"/>
    </location>
</feature>
<dbReference type="AlphaFoldDB" id="A0A0M2SVR4"/>
<dbReference type="InterPro" id="IPR000160">
    <property type="entry name" value="GGDEF_dom"/>
</dbReference>
<proteinExistence type="predicted"/>
<feature type="domain" description="Response regulatory" evidence="2">
    <location>
        <begin position="1"/>
        <end position="39"/>
    </location>
</feature>
<dbReference type="InterPro" id="IPR050469">
    <property type="entry name" value="Diguanylate_Cyclase"/>
</dbReference>
<keyword evidence="5" id="KW-1185">Reference proteome</keyword>
<reference evidence="4 5" key="1">
    <citation type="submission" date="2015-04" db="EMBL/GenBank/DDBJ databases">
        <title>Taxonomic description and genome sequence of Bacillus campisalis sp. nov., a novel member of the genus Bacillus isolated from solar saltern.</title>
        <authorList>
            <person name="Mathan Kumar R."/>
            <person name="Kaur G."/>
            <person name="Kumar A."/>
            <person name="Singh N.K."/>
            <person name="Kaur N."/>
            <person name="Kumar N."/>
            <person name="Mayilraj S."/>
        </authorList>
    </citation>
    <scope>NUCLEOTIDE SEQUENCE [LARGE SCALE GENOMIC DNA]</scope>
    <source>
        <strain evidence="4 5">SA2-6</strain>
    </source>
</reference>
<dbReference type="Pfam" id="PF00072">
    <property type="entry name" value="Response_reg"/>
    <property type="match status" value="1"/>
</dbReference>
<dbReference type="PANTHER" id="PTHR45138:SF9">
    <property type="entry name" value="DIGUANYLATE CYCLASE DGCM-RELATED"/>
    <property type="match status" value="1"/>
</dbReference>
<dbReference type="SMART" id="SM00267">
    <property type="entry name" value="GGDEF"/>
    <property type="match status" value="1"/>
</dbReference>
<dbReference type="GO" id="GO:1902201">
    <property type="term" value="P:negative regulation of bacterial-type flagellum-dependent cell motility"/>
    <property type="evidence" value="ECO:0007669"/>
    <property type="project" value="TreeGrafter"/>
</dbReference>
<protein>
    <recommendedName>
        <fullName evidence="6">Diguanylate cyclase</fullName>
    </recommendedName>
</protein>
<evidence type="ECO:0000259" key="3">
    <source>
        <dbReference type="PROSITE" id="PS50887"/>
    </source>
</evidence>
<evidence type="ECO:0000313" key="5">
    <source>
        <dbReference type="Proteomes" id="UP000034166"/>
    </source>
</evidence>
<dbReference type="CDD" id="cd01949">
    <property type="entry name" value="GGDEF"/>
    <property type="match status" value="1"/>
</dbReference>